<dbReference type="EMBL" id="CXST01000001">
    <property type="protein sequence ID" value="CTQ43189.1"/>
    <property type="molecule type" value="Genomic_DNA"/>
</dbReference>
<evidence type="ECO:0000313" key="2">
    <source>
        <dbReference type="Proteomes" id="UP000048926"/>
    </source>
</evidence>
<reference evidence="2" key="1">
    <citation type="submission" date="2015-07" db="EMBL/GenBank/DDBJ databases">
        <authorList>
            <person name="Rodrigo-Torres Lidia"/>
            <person name="Arahal R.David."/>
        </authorList>
    </citation>
    <scope>NUCLEOTIDE SEQUENCE [LARGE SCALE GENOMIC DNA]</scope>
    <source>
        <strain evidence="2">CECT 4801</strain>
    </source>
</reference>
<dbReference type="STRING" id="187304.B0E33_22080"/>
<sequence length="104" mass="11230">MPDSKQVDASADAENTVLEVTLKAGKLTAAQKRWLQKGLGQAGGKLPLFDDNGREIPARTIRACIDAGWAEPWFSNPIKPDWLVCKLTPAAIEALSASQKVKKS</sequence>
<name>A0A0M6Y1I9_9HYPH</name>
<dbReference type="OrthoDB" id="7632078at2"/>
<gene>
    <name evidence="1" type="ORF">LAL4801_01625</name>
</gene>
<accession>A0A0M6Y1I9</accession>
<dbReference type="RefSeq" id="WP_023000670.1">
    <property type="nucleotide sequence ID" value="NZ_CP045617.1"/>
</dbReference>
<protein>
    <submittedName>
        <fullName evidence="1">Uncharacterized protein</fullName>
    </submittedName>
</protein>
<proteinExistence type="predicted"/>
<organism evidence="1 2">
    <name type="scientific">Roseibium aggregatum</name>
    <dbReference type="NCBI Taxonomy" id="187304"/>
    <lineage>
        <taxon>Bacteria</taxon>
        <taxon>Pseudomonadati</taxon>
        <taxon>Pseudomonadota</taxon>
        <taxon>Alphaproteobacteria</taxon>
        <taxon>Hyphomicrobiales</taxon>
        <taxon>Stappiaceae</taxon>
        <taxon>Roseibium</taxon>
    </lineage>
</organism>
<dbReference type="Proteomes" id="UP000048926">
    <property type="component" value="Unassembled WGS sequence"/>
</dbReference>
<dbReference type="KEGG" id="lagg:B0E33_22080"/>
<evidence type="ECO:0000313" key="1">
    <source>
        <dbReference type="EMBL" id="CTQ43189.1"/>
    </source>
</evidence>
<keyword evidence="2" id="KW-1185">Reference proteome</keyword>
<dbReference type="AlphaFoldDB" id="A0A0M6Y1I9"/>